<evidence type="ECO:0000313" key="1">
    <source>
        <dbReference type="EMBL" id="KAB0631499.1"/>
    </source>
</evidence>
<sequence length="105" mass="11791">MIDTGPSSTFRHLPLTREQDAEIRHYIKRKKQRGEPWNTAELATMLADMLDPPPNDDDEPVADVDGARLACEHALASVDDAMEYLAASEERLAAMEAEAMKRPQR</sequence>
<evidence type="ECO:0000313" key="4">
    <source>
        <dbReference type="Proteomes" id="UP000494222"/>
    </source>
</evidence>
<dbReference type="Proteomes" id="UP000430232">
    <property type="component" value="Unassembled WGS sequence"/>
</dbReference>
<accession>A0A6H9SR75</accession>
<name>A0A6H9SR75_9BURK</name>
<dbReference type="EMBL" id="VZOJ01000161">
    <property type="protein sequence ID" value="KAB0631499.1"/>
    <property type="molecule type" value="Genomic_DNA"/>
</dbReference>
<keyword evidence="3" id="KW-1185">Reference proteome</keyword>
<organism evidence="1 3">
    <name type="scientific">Burkholderia latens</name>
    <dbReference type="NCBI Taxonomy" id="488446"/>
    <lineage>
        <taxon>Bacteria</taxon>
        <taxon>Pseudomonadati</taxon>
        <taxon>Pseudomonadota</taxon>
        <taxon>Betaproteobacteria</taxon>
        <taxon>Burkholderiales</taxon>
        <taxon>Burkholderiaceae</taxon>
        <taxon>Burkholderia</taxon>
        <taxon>Burkholderia cepacia complex</taxon>
    </lineage>
</organism>
<dbReference type="EMBL" id="CABVPL010000002">
    <property type="protein sequence ID" value="VWB09799.1"/>
    <property type="molecule type" value="Genomic_DNA"/>
</dbReference>
<protein>
    <submittedName>
        <fullName evidence="1">Uncharacterized protein</fullName>
    </submittedName>
</protein>
<dbReference type="GeneID" id="99787543"/>
<proteinExistence type="predicted"/>
<evidence type="ECO:0000313" key="3">
    <source>
        <dbReference type="Proteomes" id="UP000430232"/>
    </source>
</evidence>
<dbReference type="RefSeq" id="WP_151068441.1">
    <property type="nucleotide sequence ID" value="NZ_CABVPL010000002.1"/>
</dbReference>
<dbReference type="AlphaFoldDB" id="A0A6H9SR75"/>
<dbReference type="Proteomes" id="UP000494222">
    <property type="component" value="Unassembled WGS sequence"/>
</dbReference>
<gene>
    <name evidence="2" type="ORF">BLA24064_00272</name>
    <name evidence="1" type="ORF">F7R21_31535</name>
</gene>
<dbReference type="OrthoDB" id="8965680at2"/>
<evidence type="ECO:0000313" key="2">
    <source>
        <dbReference type="EMBL" id="VWB09799.1"/>
    </source>
</evidence>
<reference evidence="1 3" key="1">
    <citation type="submission" date="2019-09" db="EMBL/GenBank/DDBJ databases">
        <title>Draft genome sequences of 48 bacterial type strains from the CCUG.</title>
        <authorList>
            <person name="Tunovic T."/>
            <person name="Pineiro-Iglesias B."/>
            <person name="Unosson C."/>
            <person name="Inganas E."/>
            <person name="Ohlen M."/>
            <person name="Cardew S."/>
            <person name="Jensie-Markopoulos S."/>
            <person name="Salva-Serra F."/>
            <person name="Jaen-Luchoro D."/>
            <person name="Karlsson R."/>
            <person name="Svensson-Stadler L."/>
            <person name="Chun J."/>
            <person name="Moore E."/>
        </authorList>
    </citation>
    <scope>NUCLEOTIDE SEQUENCE [LARGE SCALE GENOMIC DNA]</scope>
    <source>
        <strain evidence="1 3">CCUG 54555</strain>
    </source>
</reference>
<reference evidence="2 4" key="2">
    <citation type="submission" date="2019-09" db="EMBL/GenBank/DDBJ databases">
        <authorList>
            <person name="Depoorter E."/>
        </authorList>
    </citation>
    <scope>NUCLEOTIDE SEQUENCE [LARGE SCALE GENOMIC DNA]</scope>
    <source>
        <strain evidence="2">LMG 24064</strain>
    </source>
</reference>